<evidence type="ECO:0000313" key="2">
    <source>
        <dbReference type="Proteomes" id="UP000319908"/>
    </source>
</evidence>
<dbReference type="Pfam" id="PF05159">
    <property type="entry name" value="Capsule_synth"/>
    <property type="match status" value="1"/>
</dbReference>
<organism evidence="1 2">
    <name type="scientific">Allorhodopirellula heiligendammensis</name>
    <dbReference type="NCBI Taxonomy" id="2714739"/>
    <lineage>
        <taxon>Bacteria</taxon>
        <taxon>Pseudomonadati</taxon>
        <taxon>Planctomycetota</taxon>
        <taxon>Planctomycetia</taxon>
        <taxon>Pirellulales</taxon>
        <taxon>Pirellulaceae</taxon>
        <taxon>Allorhodopirellula</taxon>
    </lineage>
</organism>
<dbReference type="EMBL" id="SJPU01000002">
    <property type="protein sequence ID" value="TWU16533.1"/>
    <property type="molecule type" value="Genomic_DNA"/>
</dbReference>
<dbReference type="AlphaFoldDB" id="A0A5C6BW78"/>
<accession>A0A5C6BW78</accession>
<proteinExistence type="predicted"/>
<dbReference type="InterPro" id="IPR007833">
    <property type="entry name" value="Capsule_polysaccharide_synth"/>
</dbReference>
<dbReference type="SUPFAM" id="SSF53756">
    <property type="entry name" value="UDP-Glycosyltransferase/glycogen phosphorylase"/>
    <property type="match status" value="1"/>
</dbReference>
<evidence type="ECO:0000313" key="1">
    <source>
        <dbReference type="EMBL" id="TWU16533.1"/>
    </source>
</evidence>
<name>A0A5C6BW78_9BACT</name>
<dbReference type="GO" id="GO:0000271">
    <property type="term" value="P:polysaccharide biosynthetic process"/>
    <property type="evidence" value="ECO:0007669"/>
    <property type="project" value="InterPro"/>
</dbReference>
<sequence length="463" mass="51901">MNKVVVHIAYPLWRKNMLVALARAKELQDSGDDVTVTYCAAGSGSCICNQSGNPLVCRLCQSWVQKNASELQLHTIGVGSSGNRDSPMGPPLSAKEFPISLRKELVEGVLSGLISTYRILPRDIKKIASLQRIKRRTYYTALRLHADLFRVVAAVSPDRFEVFNGRHACSKAGLLIAKSLGIPFSTMEVNANKRPIVFVGHTPHDRHGVQARIRSLPVDIELATKFYEGRRKPRHNRFARAQSEAFKMPSRDGFQRIVSVFLSSQDEFESLGKSWKSPFPPDHEIMRDTCQRFPETLFLIRFHPNQAGIKSDIRSGFAPLEQLPNVRVYGPTDVANTYEMIDQSEIVVAFNSTVGVEACWAGKPSIMLGPSFYDALGVAYTPPTVDEFWALLERDQLKPKDRTGAAQLAYYVLRDGNDLKYIQTEAGKLTHRGFSRRQAWKAVAARNINTVCVNVMRKFMRAA</sequence>
<keyword evidence="2" id="KW-1185">Reference proteome</keyword>
<protein>
    <submittedName>
        <fullName evidence="1">Capsule polysaccharide biosynthesis protein</fullName>
    </submittedName>
</protein>
<comment type="caution">
    <text evidence="1">The sequence shown here is derived from an EMBL/GenBank/DDBJ whole genome shotgun (WGS) entry which is preliminary data.</text>
</comment>
<gene>
    <name evidence="1" type="ORF">Poly21_37380</name>
</gene>
<reference evidence="1 2" key="1">
    <citation type="journal article" date="2020" name="Antonie Van Leeuwenhoek">
        <title>Rhodopirellula heiligendammensis sp. nov., Rhodopirellula pilleata sp. nov., and Rhodopirellula solitaria sp. nov. isolated from natural or artificial marine surfaces in Northern Germany and California, USA, and emended description of the genus Rhodopirellula.</title>
        <authorList>
            <person name="Kallscheuer N."/>
            <person name="Wiegand S."/>
            <person name="Jogler M."/>
            <person name="Boedeker C."/>
            <person name="Peeters S.H."/>
            <person name="Rast P."/>
            <person name="Heuer A."/>
            <person name="Jetten M.S.M."/>
            <person name="Rohde M."/>
            <person name="Jogler C."/>
        </authorList>
    </citation>
    <scope>NUCLEOTIDE SEQUENCE [LARGE SCALE GENOMIC DNA]</scope>
    <source>
        <strain evidence="1 2">Poly21</strain>
    </source>
</reference>
<dbReference type="GO" id="GO:0015774">
    <property type="term" value="P:polysaccharide transport"/>
    <property type="evidence" value="ECO:0007669"/>
    <property type="project" value="InterPro"/>
</dbReference>
<dbReference type="Proteomes" id="UP000319908">
    <property type="component" value="Unassembled WGS sequence"/>
</dbReference>